<dbReference type="InterPro" id="IPR024751">
    <property type="entry name" value="VESA1"/>
</dbReference>
<dbReference type="RefSeq" id="XP_067713666.1">
    <property type="nucleotide sequence ID" value="XM_067857565.1"/>
</dbReference>
<comment type="caution">
    <text evidence="2">The sequence shown here is derived from an EMBL/GenBank/DDBJ whole genome shotgun (WGS) entry which is preliminary data.</text>
</comment>
<dbReference type="Proteomes" id="UP001497744">
    <property type="component" value="Unassembled WGS sequence"/>
</dbReference>
<protein>
    <submittedName>
        <fullName evidence="2">Variant erythrocyte surface antigen-1 family protein</fullName>
    </submittedName>
</protein>
<evidence type="ECO:0000256" key="1">
    <source>
        <dbReference type="SAM" id="Phobius"/>
    </source>
</evidence>
<keyword evidence="3" id="KW-1185">Reference proteome</keyword>
<proteinExistence type="predicted"/>
<keyword evidence="1" id="KW-0472">Membrane</keyword>
<dbReference type="GeneID" id="94193078"/>
<gene>
    <name evidence="2" type="ORF">BcabD6B2_10300</name>
</gene>
<dbReference type="EMBL" id="BPLF01000001">
    <property type="protein sequence ID" value="GIX61595.1"/>
    <property type="molecule type" value="Genomic_DNA"/>
</dbReference>
<keyword evidence="1" id="KW-1133">Transmembrane helix</keyword>
<name>A0AAV4LP72_BABCB</name>
<feature type="transmembrane region" description="Helical" evidence="1">
    <location>
        <begin position="1166"/>
        <end position="1189"/>
    </location>
</feature>
<dbReference type="Pfam" id="PF12785">
    <property type="entry name" value="VESA1_N"/>
    <property type="match status" value="1"/>
</dbReference>
<organism evidence="2 3">
    <name type="scientific">Babesia caballi</name>
    <dbReference type="NCBI Taxonomy" id="5871"/>
    <lineage>
        <taxon>Eukaryota</taxon>
        <taxon>Sar</taxon>
        <taxon>Alveolata</taxon>
        <taxon>Apicomplexa</taxon>
        <taxon>Aconoidasida</taxon>
        <taxon>Piroplasmida</taxon>
        <taxon>Babesiidae</taxon>
        <taxon>Babesia</taxon>
    </lineage>
</organism>
<sequence>MTSGGKQLTTPPENLKEAIDWVLRVSGRDSDKENEEGKKAIKGLAEELTASMRKKPYEENDDVKKILTEIMYDANISPTGPVIRLAYALQKFIRYERDRNKQQWMIGDKGIVQKDSSYNFTYGSSKWLDDVYNADNDGSKRRKGVQCFFTAIEKIYEGLTELFFNCKTEWSSQSLSGSGHSDTLNQFMTTNGFSGTQLNTSMTGDKIATQAFQGLNEFSEAYGAAGSNPSLDTFRSQLEQNASTSPSTFPLSALYILATYVYVQSSSPATPCFAGYSGLTALAGGAYGLNVGGLDIPSINLPTSLFDCPSNQKEAIDWILRVTGRDGGQQSVNGSEQLAAAVGKLLEGVKSFSSELEEKFEEIKVALKSDPPNGNIDALANGLRGFRDGITHTSNYKSAYDFSSQWNTVGSNSGVPNGHDYCAKIFLGCVPMIFSALSYLYWRCSQEGNGEWKEITLGGSNGRDLSYFMTSVGYKFTELNGWKKGSDIFTNPQSHFADLETANKKSYSHFVGELKLQSKEKLISSNTDHSLSVLHYIGSLYFNGRQRQKTKEAKVSPTTIREMLYFLGALPFSPLYDSLSEHISSLFKTLSPKSSDDDAELLLPVADSGSPNKGDYLNPDKMRDYLTNTCFFSSFILGRIQGHAADSENEPWLHSLYCNSMNLTYPAGASLFHALSNYAYALQFQLSFLHQQCMSGSVNCGWLQCKYGKNVPTHTASHICPTPCKNSSAADCRHDGRAANSTGCKHGDNCGKNSNSPLQAFLTDKLKGFCLPQQSISDSTNHLDNHPPGSMCHVPMGFNPNDLKPSGTGQYIFYTIEPFCRSPVSPLRQLSEKLFCLTKRTPRTLGAIFGFYLQLVGQLFNTRMTTFDLAGSILVHLDSSIRRNTLPSDAASALTAINKNLAGDNAPPQHPSGHTLSLLSLYNDFPFWFQLFMVPDSVALPLTPFDLRQHCHNKKDNGSTIEHISPAGKESCVHSTSEPGDLWSVCYPIYDAQKYPNCKDGNCGGYLSSLTQSTGATYAPKFALTYLSWVLYLADDLQSGLHELLSEFTHIDCKHSGCNTKSSVTCQCKPGQHGISSGTTCSCNSIVQCGGVLPLLYRNGFQFYDAHSLNGWMYDTSSNAWKGNQPTKRTCANFSQQLSNVLAEGAPLHNLLLAIDEFLYYVRFRFMSMVSSFWLSSLLILLYFIFYGIDVLHFKSHAHFPSSHTMPPIGLLTTGKTPALTKLTYYIP</sequence>
<evidence type="ECO:0000313" key="3">
    <source>
        <dbReference type="Proteomes" id="UP001497744"/>
    </source>
</evidence>
<keyword evidence="1" id="KW-0812">Transmembrane</keyword>
<accession>A0AAV4LP72</accession>
<reference evidence="2 3" key="1">
    <citation type="submission" date="2021-06" db="EMBL/GenBank/DDBJ databases">
        <title>Genome sequence of Babesia caballi.</title>
        <authorList>
            <person name="Yamagishi J."/>
            <person name="Kidaka T."/>
            <person name="Ochi A."/>
        </authorList>
    </citation>
    <scope>NUCLEOTIDE SEQUENCE [LARGE SCALE GENOMIC DNA]</scope>
    <source>
        <strain evidence="2">USDA-D6B2</strain>
    </source>
</reference>
<evidence type="ECO:0000313" key="2">
    <source>
        <dbReference type="EMBL" id="GIX61595.1"/>
    </source>
</evidence>
<dbReference type="AlphaFoldDB" id="A0AAV4LP72"/>